<comment type="caution">
    <text evidence="2">The sequence shown here is derived from an EMBL/GenBank/DDBJ whole genome shotgun (WGS) entry which is preliminary data.</text>
</comment>
<evidence type="ECO:0000313" key="3">
    <source>
        <dbReference type="Proteomes" id="UP000297609"/>
    </source>
</evidence>
<evidence type="ECO:0000313" key="2">
    <source>
        <dbReference type="EMBL" id="TGL47669.1"/>
    </source>
</evidence>
<dbReference type="CDD" id="cd09872">
    <property type="entry name" value="PIN_Sll0205-like"/>
    <property type="match status" value="1"/>
</dbReference>
<dbReference type="EMBL" id="RQGG01000048">
    <property type="protein sequence ID" value="TGL47669.1"/>
    <property type="molecule type" value="Genomic_DNA"/>
</dbReference>
<dbReference type="AlphaFoldDB" id="A0A4V3JPT3"/>
<dbReference type="Gene3D" id="3.40.50.1010">
    <property type="entry name" value="5'-nuclease"/>
    <property type="match status" value="1"/>
</dbReference>
<organism evidence="2 3">
    <name type="scientific">Leptospira kemamanensis</name>
    <dbReference type="NCBI Taxonomy" id="2484942"/>
    <lineage>
        <taxon>Bacteria</taxon>
        <taxon>Pseudomonadati</taxon>
        <taxon>Spirochaetota</taxon>
        <taxon>Spirochaetia</taxon>
        <taxon>Leptospirales</taxon>
        <taxon>Leptospiraceae</taxon>
        <taxon>Leptospira</taxon>
    </lineage>
</organism>
<accession>A0A4V3JPT3</accession>
<name>A0A4V3JPT3_9LEPT</name>
<dbReference type="Proteomes" id="UP000297609">
    <property type="component" value="Unassembled WGS sequence"/>
</dbReference>
<dbReference type="OrthoDB" id="9798990at2"/>
<dbReference type="InterPro" id="IPR029060">
    <property type="entry name" value="PIN-like_dom_sf"/>
</dbReference>
<dbReference type="Pfam" id="PF01850">
    <property type="entry name" value="PIN"/>
    <property type="match status" value="1"/>
</dbReference>
<keyword evidence="3" id="KW-1185">Reference proteome</keyword>
<feature type="domain" description="PIN" evidence="1">
    <location>
        <begin position="3"/>
        <end position="119"/>
    </location>
</feature>
<dbReference type="RefSeq" id="WP_135620844.1">
    <property type="nucleotide sequence ID" value="NZ_RQGG01000048.1"/>
</dbReference>
<dbReference type="SUPFAM" id="SSF88723">
    <property type="entry name" value="PIN domain-like"/>
    <property type="match status" value="1"/>
</dbReference>
<evidence type="ECO:0000259" key="1">
    <source>
        <dbReference type="Pfam" id="PF01850"/>
    </source>
</evidence>
<dbReference type="InterPro" id="IPR041705">
    <property type="entry name" value="PIN_Sll0205"/>
</dbReference>
<sequence length="128" mass="14911">MKYLLDTHTYLWILFEPENLSKKVLRIVENSENELYMSVASSWEMIIKFKIGKLNLRHSPAKIISESLVAIDCKILEITMAHTFGLLNLPDLHKDPFDRILVCQSNHEKLPIITKDSLITQYKVNAIW</sequence>
<reference evidence="2" key="1">
    <citation type="journal article" date="2019" name="PLoS Negl. Trop. Dis.">
        <title>Revisiting the worldwide diversity of Leptospira species in the environment.</title>
        <authorList>
            <person name="Vincent A.T."/>
            <person name="Schiettekatte O."/>
            <person name="Bourhy P."/>
            <person name="Veyrier F.J."/>
            <person name="Picardeau M."/>
        </authorList>
    </citation>
    <scope>NUCLEOTIDE SEQUENCE [LARGE SCALE GENOMIC DNA]</scope>
    <source>
        <strain evidence="2">201702454</strain>
    </source>
</reference>
<dbReference type="PANTHER" id="PTHR36173:SF2">
    <property type="entry name" value="RIBONUCLEASE VAPC16"/>
    <property type="match status" value="1"/>
</dbReference>
<gene>
    <name evidence="2" type="ORF">EHQ59_16200</name>
</gene>
<protein>
    <submittedName>
        <fullName evidence="2">Type II toxin-antitoxin system VapC family toxin</fullName>
    </submittedName>
</protein>
<dbReference type="PANTHER" id="PTHR36173">
    <property type="entry name" value="RIBONUCLEASE VAPC16-RELATED"/>
    <property type="match status" value="1"/>
</dbReference>
<proteinExistence type="predicted"/>
<dbReference type="InterPro" id="IPR002716">
    <property type="entry name" value="PIN_dom"/>
</dbReference>
<dbReference type="InterPro" id="IPR052919">
    <property type="entry name" value="TA_system_RNase"/>
</dbReference>